<sequence>MKNEFMNLLPIPQDFYVVETDVRKRNRASVTVERYQNTDDITPNNKHLTVVTDQKGHLISFNSSAFKNGGHLPDADKALQQAITLFNQLDPDYAAGLSYMRTERQERHYEDNGVHVSAPVYWIKFAHRNGSYNWVTIGPDNQVIEVERESLWDYFRNRRATEMWNNDNWVLAREGKAPQLSAPDALA</sequence>
<dbReference type="eggNOG" id="ENOG5032U3P">
    <property type="taxonomic scope" value="Bacteria"/>
</dbReference>
<dbReference type="Proteomes" id="UP000051984">
    <property type="component" value="Unassembled WGS sequence"/>
</dbReference>
<dbReference type="PATRIC" id="fig|1423816.3.peg.2922"/>
<name>A0A0R1EZY0_LACZE</name>
<dbReference type="RefSeq" id="WP_010492818.1">
    <property type="nucleotide sequence ID" value="NZ_AZCT01000007.1"/>
</dbReference>
<organism evidence="1 2">
    <name type="scientific">Lacticaseibacillus zeae DSM 20178 = KCTC 3804</name>
    <dbReference type="NCBI Taxonomy" id="1423816"/>
    <lineage>
        <taxon>Bacteria</taxon>
        <taxon>Bacillati</taxon>
        <taxon>Bacillota</taxon>
        <taxon>Bacilli</taxon>
        <taxon>Lactobacillales</taxon>
        <taxon>Lactobacillaceae</taxon>
        <taxon>Lacticaseibacillus</taxon>
    </lineage>
</organism>
<dbReference type="EMBL" id="AZCT01000007">
    <property type="protein sequence ID" value="KRK12458.1"/>
    <property type="molecule type" value="Genomic_DNA"/>
</dbReference>
<evidence type="ECO:0000313" key="2">
    <source>
        <dbReference type="Proteomes" id="UP000051984"/>
    </source>
</evidence>
<accession>A0A0R1EZY0</accession>
<comment type="caution">
    <text evidence="1">The sequence shown here is derived from an EMBL/GenBank/DDBJ whole genome shotgun (WGS) entry which is preliminary data.</text>
</comment>
<protein>
    <submittedName>
        <fullName evidence="1">Uncharacterized protein</fullName>
    </submittedName>
</protein>
<reference evidence="1 2" key="1">
    <citation type="journal article" date="2015" name="Genome Announc.">
        <title>Expanding the biotechnology potential of lactobacilli through comparative genomics of 213 strains and associated genera.</title>
        <authorList>
            <person name="Sun Z."/>
            <person name="Harris H.M."/>
            <person name="McCann A."/>
            <person name="Guo C."/>
            <person name="Argimon S."/>
            <person name="Zhang W."/>
            <person name="Yang X."/>
            <person name="Jeffery I.B."/>
            <person name="Cooney J.C."/>
            <person name="Kagawa T.F."/>
            <person name="Liu W."/>
            <person name="Song Y."/>
            <person name="Salvetti E."/>
            <person name="Wrobel A."/>
            <person name="Rasinkangas P."/>
            <person name="Parkhill J."/>
            <person name="Rea M.C."/>
            <person name="O'Sullivan O."/>
            <person name="Ritari J."/>
            <person name="Douillard F.P."/>
            <person name="Paul Ross R."/>
            <person name="Yang R."/>
            <person name="Briner A.E."/>
            <person name="Felis G.E."/>
            <person name="de Vos W.M."/>
            <person name="Barrangou R."/>
            <person name="Klaenhammer T.R."/>
            <person name="Caufield P.W."/>
            <person name="Cui Y."/>
            <person name="Zhang H."/>
            <person name="O'Toole P.W."/>
        </authorList>
    </citation>
    <scope>NUCLEOTIDE SEQUENCE [LARGE SCALE GENOMIC DNA]</scope>
    <source>
        <strain evidence="1 2">DSM 20178</strain>
    </source>
</reference>
<dbReference type="AlphaFoldDB" id="A0A0R1EZY0"/>
<gene>
    <name evidence="1" type="ORF">FD51_GL002807</name>
</gene>
<proteinExistence type="predicted"/>
<evidence type="ECO:0000313" key="1">
    <source>
        <dbReference type="EMBL" id="KRK12458.1"/>
    </source>
</evidence>